<organism evidence="2">
    <name type="scientific">hydrothermal vent metagenome</name>
    <dbReference type="NCBI Taxonomy" id="652676"/>
    <lineage>
        <taxon>unclassified sequences</taxon>
        <taxon>metagenomes</taxon>
        <taxon>ecological metagenomes</taxon>
    </lineage>
</organism>
<name>A0A3B0S9D1_9ZZZZ</name>
<evidence type="ECO:0000313" key="2">
    <source>
        <dbReference type="EMBL" id="VAW00583.1"/>
    </source>
</evidence>
<keyword evidence="1" id="KW-0472">Membrane</keyword>
<feature type="transmembrane region" description="Helical" evidence="1">
    <location>
        <begin position="12"/>
        <end position="32"/>
    </location>
</feature>
<evidence type="ECO:0000256" key="1">
    <source>
        <dbReference type="SAM" id="Phobius"/>
    </source>
</evidence>
<reference evidence="2" key="1">
    <citation type="submission" date="2018-06" db="EMBL/GenBank/DDBJ databases">
        <authorList>
            <person name="Zhirakovskaya E."/>
        </authorList>
    </citation>
    <scope>NUCLEOTIDE SEQUENCE</scope>
</reference>
<dbReference type="EMBL" id="UOEG01000211">
    <property type="protein sequence ID" value="VAW00583.1"/>
    <property type="molecule type" value="Genomic_DNA"/>
</dbReference>
<proteinExistence type="predicted"/>
<keyword evidence="1" id="KW-0812">Transmembrane</keyword>
<accession>A0A3B0S9D1</accession>
<keyword evidence="1" id="KW-1133">Transmembrane helix</keyword>
<protein>
    <submittedName>
        <fullName evidence="2">Uncharacterized protein</fullName>
    </submittedName>
</protein>
<gene>
    <name evidence="2" type="ORF">MNBD_ALPHA07-1082</name>
</gene>
<sequence length="187" mass="21164">MSKLIHLQNLATYVTVALVGILYLFGWIPAAAAQNAPIVQRIDSVQYIYLIATVSENSEVFSAEFSERRLNNPDITEFRFWALEHGGNPELSDFLINRPLACILVYIENGIGTVDCLATPDRNPDELLTGFLKEWIPLFVWLPEFGLAKQRCSDTDILHRSFRSNKPLLSLLCQANYSPNRATYSLQ</sequence>
<dbReference type="AlphaFoldDB" id="A0A3B0S9D1"/>